<accession>A0A8H3L4D8</accession>
<organism evidence="3 4">
    <name type="scientific">Rhizophagus clarus</name>
    <dbReference type="NCBI Taxonomy" id="94130"/>
    <lineage>
        <taxon>Eukaryota</taxon>
        <taxon>Fungi</taxon>
        <taxon>Fungi incertae sedis</taxon>
        <taxon>Mucoromycota</taxon>
        <taxon>Glomeromycotina</taxon>
        <taxon>Glomeromycetes</taxon>
        <taxon>Glomerales</taxon>
        <taxon>Glomeraceae</taxon>
        <taxon>Rhizophagus</taxon>
    </lineage>
</organism>
<keyword evidence="2" id="KW-1133">Transmembrane helix</keyword>
<feature type="transmembrane region" description="Helical" evidence="2">
    <location>
        <begin position="1128"/>
        <end position="1151"/>
    </location>
</feature>
<evidence type="ECO:0008006" key="5">
    <source>
        <dbReference type="Google" id="ProtNLM"/>
    </source>
</evidence>
<dbReference type="Proteomes" id="UP000615446">
    <property type="component" value="Unassembled WGS sequence"/>
</dbReference>
<feature type="transmembrane region" description="Helical" evidence="2">
    <location>
        <begin position="1099"/>
        <end position="1116"/>
    </location>
</feature>
<dbReference type="EMBL" id="BLAL01000040">
    <property type="protein sequence ID" value="GES78631.1"/>
    <property type="molecule type" value="Genomic_DNA"/>
</dbReference>
<keyword evidence="2" id="KW-0472">Membrane</keyword>
<feature type="transmembrane region" description="Helical" evidence="2">
    <location>
        <begin position="938"/>
        <end position="958"/>
    </location>
</feature>
<proteinExistence type="predicted"/>
<name>A0A8H3L4D8_9GLOM</name>
<keyword evidence="2" id="KW-0812">Transmembrane</keyword>
<gene>
    <name evidence="3" type="ORF">RCL2_000594700</name>
</gene>
<keyword evidence="1" id="KW-0175">Coiled coil</keyword>
<evidence type="ECO:0000256" key="1">
    <source>
        <dbReference type="SAM" id="Coils"/>
    </source>
</evidence>
<dbReference type="SUPFAM" id="SSF82171">
    <property type="entry name" value="DPP6 N-terminal domain-like"/>
    <property type="match status" value="1"/>
</dbReference>
<sequence length="1409" mass="166781">MASTCGNNVEQRYHVATSPFGKEIVVFDYVTHVLKTWRFTPDMIAISTNFECELREDIGIKTEGINWSLAISDADSDGNTLIALSCFRFKANDNNFKEIDIVTNNEDESEDENKNEINIINMQEKIFSLNSKYSNDTITELSNKIYEKKVNNNMATEILNSIQINSTRVVSTSGNKVWHKIKNFYGFLQFFQGNMLLISNHLGIVRGLCIDNKSDIDDLTNLYNNCTSMKRRLKLKKMNIYEKYWKPIYIIEKPSYMDNDKRKSKSRYVRYYETCIDRHNKIDKPLFIYQDLHYPITFNQRFKKHIINYHEQSESYDKEEKKFYEIFGYPNDFIENLEVSNEEEQLNLVKNCIVCGKLFILNEENNIEMYNLLSKNIDMLYHHSDFQTKLTNNIFAISKNAKLLAVTINNDSIALYLNENSLNIANKKFTTCSIINKKIIYMTFFKDDEKLLIRKEDKILIIWDIFEDTEKIYSIDENVQIIDLFGIMAFINNFGDIQLLDEKKLKEFEIKNNDETRQELLELSEKITRNYNKREKITMEDNKLFDIEPWLDLDHYQISYWLDYNKTIRISYGFYTIQIWDNDELIYIWSDYNSDNYNLFNEISTKNIKLLEISQYDDGNINSKFECIDIEYELQISKLVNESYTKDHAIGAYNTLIFFFKLKLTNIAYKLKIDEFIEKTKRIIYNVIIKKPNLWKLLDVRYNLMENLIYSQSNDIIKFILNSTEEIEKNNIKRTQKLHIPQLYDWNGKLRSNNELLIALKENNIEIIQQITNYYLCNAIENTGWMFTLTRALPELNKKLPEYVIKLFKRPIFYQKQMHLKKSRIKSILASNPSYNIFIVDTRLPSLTKKEYINQSLSRKDSEHSNDYLNDNIKIRMIPLPDFSKHVEIHEIKQIVCSPFFELMSERHSNLIYNNSTIETIINFYWNTHIFKITLPKLILYVIYFIGINVHLLLYSFYPIYRNISRQSYIGATLASLQSLKLINFIGSETKRTFYYYIFYMFNYALLAATLHLFDFFSNLSIVVILVTFTMLTLWVEFFLFLRIIPVVGEYIFIITFLISKVIPYFLTMMIMVFGFGFSLFIIFSNAAILGIQQKIDSLNFFKTLETVYLWLFGSWDDVKNWDYPPIIILAFLASFFIVIVMQNVFVALMAEDISTARNYSVIASLKSKADYIIQAQYQNYSYLRKIGSYFYLGTESSFNFKFYHLTTFNSMYNRHIFYTVNRDNIKSWITINDNDDANTASTSNNSEVSGNTNELIKKISEKQLFLENEVHKLNEKFDKLLDRIEGSVFFLVYIFATYFRKFSTFVKERIVCISQGKEKRRNDVFKRVVEIRLEQWTNLMMGEFLRKLWKNCERLKVNRISVSSRHPLPFSYKIFLTLGTTSTDDFASICLLCSLLTPVGNARNSTIL</sequence>
<feature type="transmembrane region" description="Helical" evidence="2">
    <location>
        <begin position="1020"/>
        <end position="1041"/>
    </location>
</feature>
<evidence type="ECO:0000313" key="4">
    <source>
        <dbReference type="Proteomes" id="UP000615446"/>
    </source>
</evidence>
<feature type="transmembrane region" description="Helical" evidence="2">
    <location>
        <begin position="1073"/>
        <end position="1092"/>
    </location>
</feature>
<protein>
    <recommendedName>
        <fullName evidence="5">Ion transport domain-containing protein</fullName>
    </recommendedName>
</protein>
<reference evidence="3" key="1">
    <citation type="submission" date="2019-10" db="EMBL/GenBank/DDBJ databases">
        <title>Conservation and host-specific expression of non-tandemly repeated heterogenous ribosome RNA gene in arbuscular mycorrhizal fungi.</title>
        <authorList>
            <person name="Maeda T."/>
            <person name="Kobayashi Y."/>
            <person name="Nakagawa T."/>
            <person name="Ezawa T."/>
            <person name="Yamaguchi K."/>
            <person name="Bino T."/>
            <person name="Nishimoto Y."/>
            <person name="Shigenobu S."/>
            <person name="Kawaguchi M."/>
        </authorList>
    </citation>
    <scope>NUCLEOTIDE SEQUENCE</scope>
    <source>
        <strain evidence="3">HR1</strain>
    </source>
</reference>
<feature type="transmembrane region" description="Helical" evidence="2">
    <location>
        <begin position="1048"/>
        <end position="1067"/>
    </location>
</feature>
<evidence type="ECO:0000313" key="3">
    <source>
        <dbReference type="EMBL" id="GES78631.1"/>
    </source>
</evidence>
<dbReference type="OrthoDB" id="2346220at2759"/>
<comment type="caution">
    <text evidence="3">The sequence shown here is derived from an EMBL/GenBank/DDBJ whole genome shotgun (WGS) entry which is preliminary data.</text>
</comment>
<feature type="coiled-coil region" evidence="1">
    <location>
        <begin position="1257"/>
        <end position="1284"/>
    </location>
</feature>
<evidence type="ECO:0000256" key="2">
    <source>
        <dbReference type="SAM" id="Phobius"/>
    </source>
</evidence>
<feature type="transmembrane region" description="Helical" evidence="2">
    <location>
        <begin position="994"/>
        <end position="1014"/>
    </location>
</feature>